<dbReference type="Proteomes" id="UP001234297">
    <property type="component" value="Chromosome 3"/>
</dbReference>
<evidence type="ECO:0000313" key="2">
    <source>
        <dbReference type="Proteomes" id="UP001234297"/>
    </source>
</evidence>
<name>A0ACC2LWG0_PERAE</name>
<sequence length="409" mass="45295">MVRSSLERDFTGKKEGDNDDGKNPQEPSSPRPWSALKDPRIVRVSRSFGGKDRHSKVRTIRGLRDRRIRLSVPTAIQLYDLQERLGLNQPSKVVDWLINAAQHAIDELPLLQMPAENYVQDSQPTAASHEVATSQAHTTSLLFAHSEHSRSSGSPHSLTLLSGKGDAKSRNDLFGTDQTASTKSMYWDSNEHFRAKLKDVRRETITEKSGWMKRTEQENQQPIEVHSAQRWIHSSLPRPSHSFLTGSLNNVMPYTSHYHLELPSNVSVSHSGVHGTSSQTEELHNYNTIPLPSSLALPSGSQLLFYPSGTTPSIIPSYITHPNDFDPKQIANFQMLSSSSQNVQPNSITTSAIQLSIAPMDRHSHNNHVSQSNALEKGTNDNGPSSSTETGSYLHDPKVALGSNPSSFM</sequence>
<reference evidence="1 2" key="1">
    <citation type="journal article" date="2022" name="Hortic Res">
        <title>A haplotype resolved chromosomal level avocado genome allows analysis of novel avocado genes.</title>
        <authorList>
            <person name="Nath O."/>
            <person name="Fletcher S.J."/>
            <person name="Hayward A."/>
            <person name="Shaw L.M."/>
            <person name="Masouleh A.K."/>
            <person name="Furtado A."/>
            <person name="Henry R.J."/>
            <person name="Mitter N."/>
        </authorList>
    </citation>
    <scope>NUCLEOTIDE SEQUENCE [LARGE SCALE GENOMIC DNA]</scope>
    <source>
        <strain evidence="2">cv. Hass</strain>
    </source>
</reference>
<accession>A0ACC2LWG0</accession>
<proteinExistence type="predicted"/>
<keyword evidence="2" id="KW-1185">Reference proteome</keyword>
<evidence type="ECO:0000313" key="1">
    <source>
        <dbReference type="EMBL" id="KAJ8637379.1"/>
    </source>
</evidence>
<comment type="caution">
    <text evidence="1">The sequence shown here is derived from an EMBL/GenBank/DDBJ whole genome shotgun (WGS) entry which is preliminary data.</text>
</comment>
<gene>
    <name evidence="1" type="ORF">MRB53_011646</name>
</gene>
<organism evidence="1 2">
    <name type="scientific">Persea americana</name>
    <name type="common">Avocado</name>
    <dbReference type="NCBI Taxonomy" id="3435"/>
    <lineage>
        <taxon>Eukaryota</taxon>
        <taxon>Viridiplantae</taxon>
        <taxon>Streptophyta</taxon>
        <taxon>Embryophyta</taxon>
        <taxon>Tracheophyta</taxon>
        <taxon>Spermatophyta</taxon>
        <taxon>Magnoliopsida</taxon>
        <taxon>Magnoliidae</taxon>
        <taxon>Laurales</taxon>
        <taxon>Lauraceae</taxon>
        <taxon>Persea</taxon>
    </lineage>
</organism>
<dbReference type="EMBL" id="CM056811">
    <property type="protein sequence ID" value="KAJ8637379.1"/>
    <property type="molecule type" value="Genomic_DNA"/>
</dbReference>
<protein>
    <submittedName>
        <fullName evidence="1">Uncharacterized protein</fullName>
    </submittedName>
</protein>